<evidence type="ECO:0000256" key="2">
    <source>
        <dbReference type="ARBA" id="ARBA00008857"/>
    </source>
</evidence>
<dbReference type="InterPro" id="IPR004107">
    <property type="entry name" value="Integrase_SAM-like_N"/>
</dbReference>
<dbReference type="Pfam" id="PF13495">
    <property type="entry name" value="Phage_int_SAM_4"/>
    <property type="match status" value="1"/>
</dbReference>
<dbReference type="InterPro" id="IPR044068">
    <property type="entry name" value="CB"/>
</dbReference>
<organism evidence="12 13">
    <name type="scientific">Abyssibacter profundi</name>
    <dbReference type="NCBI Taxonomy" id="2182787"/>
    <lineage>
        <taxon>Bacteria</taxon>
        <taxon>Pseudomonadati</taxon>
        <taxon>Pseudomonadota</taxon>
        <taxon>Gammaproteobacteria</taxon>
        <taxon>Chromatiales</taxon>
        <taxon>Oceanococcaceae</taxon>
        <taxon>Abyssibacter</taxon>
    </lineage>
</organism>
<dbReference type="OrthoDB" id="9801717at2"/>
<evidence type="ECO:0000259" key="11">
    <source>
        <dbReference type="PROSITE" id="PS51900"/>
    </source>
</evidence>
<reference evidence="12 13" key="1">
    <citation type="submission" date="2018-05" db="EMBL/GenBank/DDBJ databases">
        <title>Abyssibacter profundi OUC007T gen. nov., sp. nov, a marine bacterium isolated from seawater of the Mariana Trench.</title>
        <authorList>
            <person name="Zhou S."/>
        </authorList>
    </citation>
    <scope>NUCLEOTIDE SEQUENCE [LARGE SCALE GENOMIC DNA]</scope>
    <source>
        <strain evidence="12 13">OUC007</strain>
    </source>
</reference>
<evidence type="ECO:0000256" key="5">
    <source>
        <dbReference type="ARBA" id="ARBA00023125"/>
    </source>
</evidence>
<keyword evidence="13" id="KW-1185">Reference proteome</keyword>
<accession>A0A383XQ36</accession>
<dbReference type="GO" id="GO:0003677">
    <property type="term" value="F:DNA binding"/>
    <property type="evidence" value="ECO:0007669"/>
    <property type="project" value="UniProtKB-UniRule"/>
</dbReference>
<comment type="caution">
    <text evidence="12">The sequence shown here is derived from an EMBL/GenBank/DDBJ whole genome shotgun (WGS) entry which is preliminary data.</text>
</comment>
<dbReference type="GO" id="GO:0005737">
    <property type="term" value="C:cytoplasm"/>
    <property type="evidence" value="ECO:0007669"/>
    <property type="project" value="UniProtKB-SubCell"/>
</dbReference>
<evidence type="ECO:0000256" key="1">
    <source>
        <dbReference type="ARBA" id="ARBA00004496"/>
    </source>
</evidence>
<dbReference type="RefSeq" id="WP_109721548.1">
    <property type="nucleotide sequence ID" value="NZ_QEQK01000019.1"/>
</dbReference>
<evidence type="ECO:0000256" key="9">
    <source>
        <dbReference type="PROSITE-ProRule" id="PRU01248"/>
    </source>
</evidence>
<feature type="domain" description="Tyr recombinase" evidence="10">
    <location>
        <begin position="104"/>
        <end position="320"/>
    </location>
</feature>
<evidence type="ECO:0000256" key="4">
    <source>
        <dbReference type="ARBA" id="ARBA00022908"/>
    </source>
</evidence>
<comment type="subcellular location">
    <subcellularLocation>
        <location evidence="1">Cytoplasm</location>
    </subcellularLocation>
</comment>
<dbReference type="PROSITE" id="PS51900">
    <property type="entry name" value="CB"/>
    <property type="match status" value="1"/>
</dbReference>
<evidence type="ECO:0000256" key="3">
    <source>
        <dbReference type="ARBA" id="ARBA00022490"/>
    </source>
</evidence>
<dbReference type="InterPro" id="IPR013762">
    <property type="entry name" value="Integrase-like_cat_sf"/>
</dbReference>
<comment type="function">
    <text evidence="7">Site-specific tyrosine recombinase, which acts by catalyzing the cutting and rejoining of the recombining DNA molecules. The XerC-XerD complex is essential to convert dimers of the bacterial chromosome into monomers to permit their segregation at cell division. It also contributes to the segregational stability of plasmids.</text>
</comment>
<proteinExistence type="inferred from homology"/>
<dbReference type="PROSITE" id="PS51898">
    <property type="entry name" value="TYR_RECOMBINASE"/>
    <property type="match status" value="1"/>
</dbReference>
<dbReference type="NCBIfam" id="TIGR02249">
    <property type="entry name" value="integrase_gron"/>
    <property type="match status" value="1"/>
</dbReference>
<comment type="subunit">
    <text evidence="8">Forms a cyclic heterotetrameric complex composed of two molecules of XerC and two molecules of XerD.</text>
</comment>
<evidence type="ECO:0000256" key="7">
    <source>
        <dbReference type="ARBA" id="ARBA00037721"/>
    </source>
</evidence>
<dbReference type="PANTHER" id="PTHR30349">
    <property type="entry name" value="PHAGE INTEGRASE-RELATED"/>
    <property type="match status" value="1"/>
</dbReference>
<dbReference type="InterPro" id="IPR050090">
    <property type="entry name" value="Tyrosine_recombinase_XerCD"/>
</dbReference>
<sequence>MSSSQPRLLDQLRHALRARHYSYRTEQTYTQWVRRYIIFNDKRHPREMGKVEIEAFLTHLAVSRRVSASTQNQAMSAILFLYHHVLEMEPEWLTDVVRAKPSRRVPVVLSRDEVKQLLAQLSGPQYLAAGLMYGAGLRLMETLRLRVHDVDFAYAQITVRSGKGNKDRVVPLPSRLVAALKAQIAAALAMHVTDIEAGYGRVWLPNALALKYPNAERQAGWQYVFPAAARSVDPQSGIVRRHHLDRSWMQKSMKRAVALAGLRKRATCHTLRHSFATHLLESGADIRTVQAVLGHKDLKTTQIYTHVLERGGFGVRSPLDHL</sequence>
<dbReference type="InterPro" id="IPR011946">
    <property type="entry name" value="Integrase_integron-type"/>
</dbReference>
<dbReference type="InterPro" id="IPR010998">
    <property type="entry name" value="Integrase_recombinase_N"/>
</dbReference>
<feature type="domain" description="Core-binding (CB)" evidence="11">
    <location>
        <begin position="3"/>
        <end position="86"/>
    </location>
</feature>
<dbReference type="InterPro" id="IPR002104">
    <property type="entry name" value="Integrase_catalytic"/>
</dbReference>
<dbReference type="Proteomes" id="UP000251800">
    <property type="component" value="Unassembled WGS sequence"/>
</dbReference>
<protein>
    <submittedName>
        <fullName evidence="12">Integron integrase</fullName>
    </submittedName>
</protein>
<evidence type="ECO:0000313" key="13">
    <source>
        <dbReference type="Proteomes" id="UP000251800"/>
    </source>
</evidence>
<dbReference type="PANTHER" id="PTHR30349:SF64">
    <property type="entry name" value="PROPHAGE INTEGRASE INTD-RELATED"/>
    <property type="match status" value="1"/>
</dbReference>
<evidence type="ECO:0000259" key="10">
    <source>
        <dbReference type="PROSITE" id="PS51898"/>
    </source>
</evidence>
<keyword evidence="4" id="KW-0229">DNA integration</keyword>
<name>A0A383XQ36_9GAMM</name>
<dbReference type="GO" id="GO:0015074">
    <property type="term" value="P:DNA integration"/>
    <property type="evidence" value="ECO:0007669"/>
    <property type="project" value="UniProtKB-KW"/>
</dbReference>
<dbReference type="AlphaFoldDB" id="A0A383XQ36"/>
<evidence type="ECO:0000313" key="12">
    <source>
        <dbReference type="EMBL" id="PWN54740.1"/>
    </source>
</evidence>
<keyword evidence="5 9" id="KW-0238">DNA-binding</keyword>
<evidence type="ECO:0000256" key="6">
    <source>
        <dbReference type="ARBA" id="ARBA00023172"/>
    </source>
</evidence>
<dbReference type="Gene3D" id="1.10.443.10">
    <property type="entry name" value="Intergrase catalytic core"/>
    <property type="match status" value="1"/>
</dbReference>
<dbReference type="InterPro" id="IPR011010">
    <property type="entry name" value="DNA_brk_join_enz"/>
</dbReference>
<dbReference type="GO" id="GO:0006310">
    <property type="term" value="P:DNA recombination"/>
    <property type="evidence" value="ECO:0007669"/>
    <property type="project" value="UniProtKB-KW"/>
</dbReference>
<dbReference type="Pfam" id="PF00589">
    <property type="entry name" value="Phage_integrase"/>
    <property type="match status" value="1"/>
</dbReference>
<comment type="similarity">
    <text evidence="2">Belongs to the 'phage' integrase family.</text>
</comment>
<dbReference type="SUPFAM" id="SSF56349">
    <property type="entry name" value="DNA breaking-rejoining enzymes"/>
    <property type="match status" value="1"/>
</dbReference>
<gene>
    <name evidence="12" type="ORF">DEH80_16110</name>
</gene>
<dbReference type="FunFam" id="1.10.443.10:FF:000007">
    <property type="entry name" value="Tyrosine recombinase XerC"/>
    <property type="match status" value="1"/>
</dbReference>
<dbReference type="Gene3D" id="1.10.150.130">
    <property type="match status" value="1"/>
</dbReference>
<evidence type="ECO:0000256" key="8">
    <source>
        <dbReference type="ARBA" id="ARBA00038613"/>
    </source>
</evidence>
<keyword evidence="3" id="KW-0963">Cytoplasm</keyword>
<keyword evidence="6" id="KW-0233">DNA recombination</keyword>
<dbReference type="EMBL" id="QEQK01000019">
    <property type="protein sequence ID" value="PWN54740.1"/>
    <property type="molecule type" value="Genomic_DNA"/>
</dbReference>